<evidence type="ECO:0000256" key="5">
    <source>
        <dbReference type="ARBA" id="ARBA00022679"/>
    </source>
</evidence>
<feature type="domain" description="Galactosyltransferase C-terminal" evidence="11">
    <location>
        <begin position="211"/>
        <end position="286"/>
    </location>
</feature>
<dbReference type="PANTHER" id="PTHR19300:SF38">
    <property type="entry name" value="BETA-1,4-GALACTOSYLTRANSFERASE"/>
    <property type="match status" value="1"/>
</dbReference>
<dbReference type="InterPro" id="IPR003859">
    <property type="entry name" value="Galactosyl_T"/>
</dbReference>
<accession>A0A8S3S9D9</accession>
<evidence type="ECO:0000256" key="7">
    <source>
        <dbReference type="ARBA" id="ARBA00022968"/>
    </source>
</evidence>
<organism evidence="13 14">
    <name type="scientific">Mytilus edulis</name>
    <name type="common">Blue mussel</name>
    <dbReference type="NCBI Taxonomy" id="6550"/>
    <lineage>
        <taxon>Eukaryota</taxon>
        <taxon>Metazoa</taxon>
        <taxon>Spiralia</taxon>
        <taxon>Lophotrochozoa</taxon>
        <taxon>Mollusca</taxon>
        <taxon>Bivalvia</taxon>
        <taxon>Autobranchia</taxon>
        <taxon>Pteriomorphia</taxon>
        <taxon>Mytilida</taxon>
        <taxon>Mytiloidea</taxon>
        <taxon>Mytilidae</taxon>
        <taxon>Mytilinae</taxon>
        <taxon>Mytilus</taxon>
    </lineage>
</organism>
<keyword evidence="4 13" id="KW-0328">Glycosyltransferase</keyword>
<dbReference type="Proteomes" id="UP000683360">
    <property type="component" value="Unassembled WGS sequence"/>
</dbReference>
<evidence type="ECO:0000313" key="14">
    <source>
        <dbReference type="Proteomes" id="UP000683360"/>
    </source>
</evidence>
<keyword evidence="9" id="KW-0472">Membrane</keyword>
<proteinExistence type="inferred from homology"/>
<dbReference type="AlphaFoldDB" id="A0A8S3S9D9"/>
<gene>
    <name evidence="13" type="ORF">MEDL_28618</name>
</gene>
<evidence type="ECO:0000256" key="10">
    <source>
        <dbReference type="ARBA" id="ARBA00023180"/>
    </source>
</evidence>
<dbReference type="InterPro" id="IPR029044">
    <property type="entry name" value="Nucleotide-diphossugar_trans"/>
</dbReference>
<comment type="similarity">
    <text evidence="3">Belongs to the glycosyltransferase 7 family.</text>
</comment>
<evidence type="ECO:0000313" key="13">
    <source>
        <dbReference type="EMBL" id="CAG2214808.1"/>
    </source>
</evidence>
<keyword evidence="8" id="KW-1133">Transmembrane helix</keyword>
<keyword evidence="6" id="KW-0812">Transmembrane</keyword>
<evidence type="ECO:0000256" key="2">
    <source>
        <dbReference type="ARBA" id="ARBA00004922"/>
    </source>
</evidence>
<keyword evidence="7" id="KW-0735">Signal-anchor</keyword>
<dbReference type="Gene3D" id="3.90.550.10">
    <property type="entry name" value="Spore Coat Polysaccharide Biosynthesis Protein SpsA, Chain A"/>
    <property type="match status" value="1"/>
</dbReference>
<evidence type="ECO:0000256" key="3">
    <source>
        <dbReference type="ARBA" id="ARBA00005735"/>
    </source>
</evidence>
<comment type="subcellular location">
    <subcellularLocation>
        <location evidence="1">Membrane</location>
        <topology evidence="1">Single-pass type II membrane protein</topology>
    </subcellularLocation>
</comment>
<keyword evidence="10" id="KW-0325">Glycoprotein</keyword>
<evidence type="ECO:0000256" key="4">
    <source>
        <dbReference type="ARBA" id="ARBA00022676"/>
    </source>
</evidence>
<keyword evidence="5 13" id="KW-0808">Transferase</keyword>
<dbReference type="InterPro" id="IPR027791">
    <property type="entry name" value="Galactosyl_T_C"/>
</dbReference>
<dbReference type="PRINTS" id="PR02050">
    <property type="entry name" value="B14GALTRFASE"/>
</dbReference>
<protein>
    <submittedName>
        <fullName evidence="13">B4GALT6</fullName>
        <ecNumber evidence="13">2.4.1.274</ecNumber>
    </submittedName>
</protein>
<dbReference type="SUPFAM" id="SSF53448">
    <property type="entry name" value="Nucleotide-diphospho-sugar transferases"/>
    <property type="match status" value="1"/>
</dbReference>
<evidence type="ECO:0000259" key="11">
    <source>
        <dbReference type="Pfam" id="PF02709"/>
    </source>
</evidence>
<evidence type="ECO:0000259" key="12">
    <source>
        <dbReference type="Pfam" id="PF13733"/>
    </source>
</evidence>
<comment type="caution">
    <text evidence="13">The sequence shown here is derived from an EMBL/GenBank/DDBJ whole genome shotgun (WGS) entry which is preliminary data.</text>
</comment>
<comment type="pathway">
    <text evidence="2">Protein modification; protein glycosylation.</text>
</comment>
<evidence type="ECO:0000256" key="1">
    <source>
        <dbReference type="ARBA" id="ARBA00004606"/>
    </source>
</evidence>
<evidence type="ECO:0000256" key="8">
    <source>
        <dbReference type="ARBA" id="ARBA00022989"/>
    </source>
</evidence>
<evidence type="ECO:0000256" key="6">
    <source>
        <dbReference type="ARBA" id="ARBA00022692"/>
    </source>
</evidence>
<feature type="domain" description="Galactosyltransferase N-terminal" evidence="12">
    <location>
        <begin position="78"/>
        <end position="206"/>
    </location>
</feature>
<dbReference type="EMBL" id="CAJPWZ010001424">
    <property type="protein sequence ID" value="CAG2214808.1"/>
    <property type="molecule type" value="Genomic_DNA"/>
</dbReference>
<dbReference type="EC" id="2.4.1.274" evidence="13"/>
<dbReference type="Pfam" id="PF13733">
    <property type="entry name" value="Glyco_transf_7N"/>
    <property type="match status" value="1"/>
</dbReference>
<dbReference type="OrthoDB" id="10016069at2759"/>
<dbReference type="InterPro" id="IPR027995">
    <property type="entry name" value="Galactosyl_T_N"/>
</dbReference>
<name>A0A8S3S9D9_MYTED</name>
<dbReference type="PANTHER" id="PTHR19300">
    <property type="entry name" value="BETA-1,4-GALACTOSYLTRANSFERASE"/>
    <property type="match status" value="1"/>
</dbReference>
<sequence length="297" mass="34790">MKYYSRRGCVTLFFIICLALYIVDISVVSHEIHWWNNRNISFILNNLNLASSGYDKHSTAYLLYRILKTRIKDVCAFPPDSLNGYIPLNRSVLNMTILNNIYSYIEGGHYRPPNCTPVQKVAIIVPYRDRQKQLQVFLNNLIPKIKRQQLEFTIYVIEQKSGEPFNRGMMANIGFKQAMSDIEFDCVVFHDVDVLPEDDKNFYICSDNPIHMSVKVEQFGYRLIYEKLAGGIITFSKEQFHEINGYSNQFFGWGGEDDDLYRRIKFNKYELIRPFEDFGICASVIHEPAEKNSDRYF</sequence>
<dbReference type="GO" id="GO:0016020">
    <property type="term" value="C:membrane"/>
    <property type="evidence" value="ECO:0007669"/>
    <property type="project" value="UniProtKB-SubCell"/>
</dbReference>
<dbReference type="GO" id="GO:0005794">
    <property type="term" value="C:Golgi apparatus"/>
    <property type="evidence" value="ECO:0007669"/>
    <property type="project" value="TreeGrafter"/>
</dbReference>
<keyword evidence="14" id="KW-1185">Reference proteome</keyword>
<dbReference type="GO" id="GO:0005975">
    <property type="term" value="P:carbohydrate metabolic process"/>
    <property type="evidence" value="ECO:0007669"/>
    <property type="project" value="InterPro"/>
</dbReference>
<reference evidence="13" key="1">
    <citation type="submission" date="2021-03" db="EMBL/GenBank/DDBJ databases">
        <authorList>
            <person name="Bekaert M."/>
        </authorList>
    </citation>
    <scope>NUCLEOTIDE SEQUENCE</scope>
</reference>
<dbReference type="Pfam" id="PF02709">
    <property type="entry name" value="Glyco_transf_7C"/>
    <property type="match status" value="1"/>
</dbReference>
<evidence type="ECO:0000256" key="9">
    <source>
        <dbReference type="ARBA" id="ARBA00023136"/>
    </source>
</evidence>
<dbReference type="GO" id="GO:0008489">
    <property type="term" value="F:UDP-galactose:glucosylceramide beta-1,4-galactosyltransferase activity"/>
    <property type="evidence" value="ECO:0007669"/>
    <property type="project" value="UniProtKB-EC"/>
</dbReference>